<dbReference type="EMBL" id="BMOB01000007">
    <property type="protein sequence ID" value="GGI88906.1"/>
    <property type="molecule type" value="Genomic_DNA"/>
</dbReference>
<feature type="binding site" evidence="5 7">
    <location>
        <begin position="143"/>
        <end position="144"/>
    </location>
    <ligand>
        <name>FMN</name>
        <dbReference type="ChEBI" id="CHEBI:58210"/>
    </ligand>
</feature>
<feature type="binding site" evidence="5 7">
    <location>
        <position position="198"/>
    </location>
    <ligand>
        <name>FMN</name>
        <dbReference type="ChEBI" id="CHEBI:58210"/>
    </ligand>
</feature>
<dbReference type="Pfam" id="PF01243">
    <property type="entry name" value="PNPOx_N"/>
    <property type="match status" value="1"/>
</dbReference>
<dbReference type="GO" id="GO:0010181">
    <property type="term" value="F:FMN binding"/>
    <property type="evidence" value="ECO:0007669"/>
    <property type="project" value="UniProtKB-UniRule"/>
</dbReference>
<evidence type="ECO:0000256" key="6">
    <source>
        <dbReference type="PIRSR" id="PIRSR000190-1"/>
    </source>
</evidence>
<dbReference type="InterPro" id="IPR019576">
    <property type="entry name" value="Pyridoxamine_oxidase_dimer_C"/>
</dbReference>
<feature type="binding site" evidence="5 7">
    <location>
        <begin position="64"/>
        <end position="69"/>
    </location>
    <ligand>
        <name>FMN</name>
        <dbReference type="ChEBI" id="CHEBI:58210"/>
    </ligand>
</feature>
<feature type="binding site" evidence="5 7">
    <location>
        <begin position="79"/>
        <end position="80"/>
    </location>
    <ligand>
        <name>FMN</name>
        <dbReference type="ChEBI" id="CHEBI:58210"/>
    </ligand>
</feature>
<feature type="binding site" evidence="5 7">
    <location>
        <position position="188"/>
    </location>
    <ligand>
        <name>FMN</name>
        <dbReference type="ChEBI" id="CHEBI:58210"/>
    </ligand>
</feature>
<dbReference type="SUPFAM" id="SSF50475">
    <property type="entry name" value="FMN-binding split barrel"/>
    <property type="match status" value="1"/>
</dbReference>
<reference evidence="10" key="1">
    <citation type="journal article" date="2014" name="Int. J. Syst. Evol. Microbiol.">
        <title>Complete genome sequence of Corynebacterium casei LMG S-19264T (=DSM 44701T), isolated from a smear-ripened cheese.</title>
        <authorList>
            <consortium name="US DOE Joint Genome Institute (JGI-PGF)"/>
            <person name="Walter F."/>
            <person name="Albersmeier A."/>
            <person name="Kalinowski J."/>
            <person name="Ruckert C."/>
        </authorList>
    </citation>
    <scope>NUCLEOTIDE SEQUENCE</scope>
    <source>
        <strain evidence="10">JCM 13919</strain>
    </source>
</reference>
<comment type="catalytic activity">
    <reaction evidence="5">
        <text>pyridoxine 5'-phosphate + O2 = pyridoxal 5'-phosphate + H2O2</text>
        <dbReference type="Rhea" id="RHEA:15149"/>
        <dbReference type="ChEBI" id="CHEBI:15379"/>
        <dbReference type="ChEBI" id="CHEBI:16240"/>
        <dbReference type="ChEBI" id="CHEBI:58589"/>
        <dbReference type="ChEBI" id="CHEBI:597326"/>
        <dbReference type="EC" id="1.4.3.5"/>
    </reaction>
</comment>
<feature type="binding site" evidence="5 6">
    <location>
        <position position="130"/>
    </location>
    <ligand>
        <name>substrate</name>
    </ligand>
</feature>
<evidence type="ECO:0000256" key="3">
    <source>
        <dbReference type="ARBA" id="ARBA00022643"/>
    </source>
</evidence>
<gene>
    <name evidence="5 10" type="primary">pdxH</name>
    <name evidence="10" type="ORF">GCM10007966_17050</name>
</gene>
<evidence type="ECO:0000259" key="9">
    <source>
        <dbReference type="Pfam" id="PF10590"/>
    </source>
</evidence>
<keyword evidence="2 5" id="KW-0285">Flavoprotein</keyword>
<reference evidence="10" key="2">
    <citation type="submission" date="2020-09" db="EMBL/GenBank/DDBJ databases">
        <authorList>
            <person name="Sun Q."/>
            <person name="Ohkuma M."/>
        </authorList>
    </citation>
    <scope>NUCLEOTIDE SEQUENCE</scope>
    <source>
        <strain evidence="10">JCM 13919</strain>
    </source>
</reference>
<dbReference type="GO" id="GO:0008615">
    <property type="term" value="P:pyridoxine biosynthetic process"/>
    <property type="evidence" value="ECO:0007669"/>
    <property type="project" value="UniProtKB-UniRule"/>
</dbReference>
<evidence type="ECO:0000256" key="1">
    <source>
        <dbReference type="ARBA" id="ARBA00007301"/>
    </source>
</evidence>
<protein>
    <recommendedName>
        <fullName evidence="5">Pyridoxine/pyridoxamine 5'-phosphate oxidase</fullName>
        <ecNumber evidence="5">1.4.3.5</ecNumber>
    </recommendedName>
    <alternativeName>
        <fullName evidence="5">PNP/PMP oxidase</fullName>
        <shortName evidence="5">PNPOx</shortName>
    </alternativeName>
    <alternativeName>
        <fullName evidence="5">Pyridoxal 5'-phosphate synthase</fullName>
    </alternativeName>
</protein>
<name>A0A917JYX2_9GAMM</name>
<comment type="subunit">
    <text evidence="5">Homodimer.</text>
</comment>
<feature type="binding site" evidence="5 6">
    <location>
        <position position="126"/>
    </location>
    <ligand>
        <name>substrate</name>
    </ligand>
</feature>
<feature type="binding site" evidence="5 6">
    <location>
        <begin position="194"/>
        <end position="196"/>
    </location>
    <ligand>
        <name>substrate</name>
    </ligand>
</feature>
<dbReference type="PIRSF" id="PIRSF000190">
    <property type="entry name" value="Pyd_amn-ph_oxd"/>
    <property type="match status" value="1"/>
</dbReference>
<proteinExistence type="inferred from homology"/>
<comment type="cofactor">
    <cofactor evidence="5 7">
        <name>FMN</name>
        <dbReference type="ChEBI" id="CHEBI:58210"/>
    </cofactor>
    <text evidence="5 7">Binds 1 FMN per subunit.</text>
</comment>
<feature type="domain" description="Pyridoxine 5'-phosphate oxidase dimerisation C-terminal" evidence="9">
    <location>
        <begin position="175"/>
        <end position="215"/>
    </location>
</feature>
<evidence type="ECO:0000313" key="10">
    <source>
        <dbReference type="EMBL" id="GGI88906.1"/>
    </source>
</evidence>
<dbReference type="EC" id="1.4.3.5" evidence="5"/>
<sequence>MKKGKTIAEIRREYGNLSLSKQSAALTPFEQFERWFQEVVETEISDPTAMVLATADEHAHPDTRVVLLKGIENNAFLFFTNYRSTKAIQIEHNPHVSLNFFWPEMSRQVRIRGTVQRASKKLSDVYFSSRPLHSQYSAISSPQSQVIKDRSELEQRFNELVAKHQQAPVMRPEYWGGYLVSPETVEFWQGRDSRLHDRIRYFLKNDHWHKERLAP</sequence>
<comment type="catalytic activity">
    <reaction evidence="5">
        <text>pyridoxamine 5'-phosphate + O2 + H2O = pyridoxal 5'-phosphate + H2O2 + NH4(+)</text>
        <dbReference type="Rhea" id="RHEA:15817"/>
        <dbReference type="ChEBI" id="CHEBI:15377"/>
        <dbReference type="ChEBI" id="CHEBI:15379"/>
        <dbReference type="ChEBI" id="CHEBI:16240"/>
        <dbReference type="ChEBI" id="CHEBI:28938"/>
        <dbReference type="ChEBI" id="CHEBI:58451"/>
        <dbReference type="ChEBI" id="CHEBI:597326"/>
        <dbReference type="EC" id="1.4.3.5"/>
    </reaction>
</comment>
<dbReference type="InterPro" id="IPR000659">
    <property type="entry name" value="Pyridox_Oxase"/>
</dbReference>
<evidence type="ECO:0000256" key="5">
    <source>
        <dbReference type="HAMAP-Rule" id="MF_01629"/>
    </source>
</evidence>
<comment type="caution">
    <text evidence="10">The sequence shown here is derived from an EMBL/GenBank/DDBJ whole genome shotgun (WGS) entry which is preliminary data.</text>
</comment>
<dbReference type="Pfam" id="PF10590">
    <property type="entry name" value="PNP_phzG_C"/>
    <property type="match status" value="1"/>
</dbReference>
<dbReference type="Proteomes" id="UP000630149">
    <property type="component" value="Unassembled WGS sequence"/>
</dbReference>
<dbReference type="GO" id="GO:0004733">
    <property type="term" value="F:pyridoxamine phosphate oxidase activity"/>
    <property type="evidence" value="ECO:0007669"/>
    <property type="project" value="UniProtKB-UniRule"/>
</dbReference>
<dbReference type="PANTHER" id="PTHR10851:SF0">
    <property type="entry name" value="PYRIDOXINE-5'-PHOSPHATE OXIDASE"/>
    <property type="match status" value="1"/>
</dbReference>
<comment type="pathway">
    <text evidence="5">Cofactor metabolism; pyridoxal 5'-phosphate salvage; pyridoxal 5'-phosphate from pyridoxine 5'-phosphate: step 1/1.</text>
</comment>
<comment type="pathway">
    <text evidence="5">Cofactor metabolism; pyridoxal 5'-phosphate salvage; pyridoxal 5'-phosphate from pyridoxamine 5'-phosphate: step 1/1.</text>
</comment>
<keyword evidence="3 5" id="KW-0288">FMN</keyword>
<dbReference type="PANTHER" id="PTHR10851">
    <property type="entry name" value="PYRIDOXINE-5-PHOSPHATE OXIDASE"/>
    <property type="match status" value="1"/>
</dbReference>
<evidence type="ECO:0000256" key="7">
    <source>
        <dbReference type="PIRSR" id="PIRSR000190-2"/>
    </source>
</evidence>
<dbReference type="RefSeq" id="WP_131776324.1">
    <property type="nucleotide sequence ID" value="NZ_BMOB01000007.1"/>
</dbReference>
<dbReference type="InterPro" id="IPR019740">
    <property type="entry name" value="Pyridox_Oxase_CS"/>
</dbReference>
<feature type="binding site" evidence="5 6">
    <location>
        <position position="134"/>
    </location>
    <ligand>
        <name>substrate</name>
    </ligand>
</feature>
<dbReference type="Gene3D" id="2.30.110.10">
    <property type="entry name" value="Electron Transport, Fmn-binding Protein, Chain A"/>
    <property type="match status" value="1"/>
</dbReference>
<feature type="binding site" evidence="6">
    <location>
        <begin position="11"/>
        <end position="14"/>
    </location>
    <ligand>
        <name>substrate</name>
    </ligand>
</feature>
<comment type="caution">
    <text evidence="5">Lacks conserved residue(s) required for the propagation of feature annotation.</text>
</comment>
<feature type="binding site" evidence="5 7">
    <location>
        <position position="108"/>
    </location>
    <ligand>
        <name>FMN</name>
        <dbReference type="ChEBI" id="CHEBI:58210"/>
    </ligand>
</feature>
<dbReference type="PROSITE" id="PS01064">
    <property type="entry name" value="PYRIDOX_OXIDASE"/>
    <property type="match status" value="1"/>
</dbReference>
<organism evidence="10 11">
    <name type="scientific">Legionella impletisoli</name>
    <dbReference type="NCBI Taxonomy" id="343510"/>
    <lineage>
        <taxon>Bacteria</taxon>
        <taxon>Pseudomonadati</taxon>
        <taxon>Pseudomonadota</taxon>
        <taxon>Gammaproteobacteria</taxon>
        <taxon>Legionellales</taxon>
        <taxon>Legionellaceae</taxon>
        <taxon>Legionella</taxon>
    </lineage>
</organism>
<evidence type="ECO:0000256" key="4">
    <source>
        <dbReference type="ARBA" id="ARBA00023002"/>
    </source>
</evidence>
<feature type="binding site" evidence="5 7">
    <location>
        <position position="86"/>
    </location>
    <ligand>
        <name>FMN</name>
        <dbReference type="ChEBI" id="CHEBI:58210"/>
    </ligand>
</feature>
<evidence type="ECO:0000259" key="8">
    <source>
        <dbReference type="Pfam" id="PF01243"/>
    </source>
</evidence>
<dbReference type="InterPro" id="IPR011576">
    <property type="entry name" value="Pyridox_Oxase_N"/>
</dbReference>
<comment type="function">
    <text evidence="5">Catalyzes the oxidation of either pyridoxine 5'-phosphate (PNP) or pyridoxamine 5'-phosphate (PMP) into pyridoxal 5'-phosphate (PLP).</text>
</comment>
<keyword evidence="11" id="KW-1185">Reference proteome</keyword>
<feature type="domain" description="Pyridoxamine 5'-phosphate oxidase N-terminal" evidence="8">
    <location>
        <begin position="37"/>
        <end position="160"/>
    </location>
</feature>
<dbReference type="AlphaFoldDB" id="A0A917JYX2"/>
<feature type="binding site" evidence="5 6">
    <location>
        <position position="69"/>
    </location>
    <ligand>
        <name>substrate</name>
    </ligand>
</feature>
<dbReference type="HAMAP" id="MF_01629">
    <property type="entry name" value="PdxH"/>
    <property type="match status" value="1"/>
</dbReference>
<keyword evidence="4 5" id="KW-0560">Oxidoreductase</keyword>
<comment type="similarity">
    <text evidence="1 5">Belongs to the pyridoxamine 5'-phosphate oxidase family.</text>
</comment>
<dbReference type="NCBIfam" id="NF004231">
    <property type="entry name" value="PRK05679.1"/>
    <property type="match status" value="1"/>
</dbReference>
<evidence type="ECO:0000313" key="11">
    <source>
        <dbReference type="Proteomes" id="UP000630149"/>
    </source>
</evidence>
<dbReference type="OrthoDB" id="9780392at2"/>
<evidence type="ECO:0000256" key="2">
    <source>
        <dbReference type="ARBA" id="ARBA00022630"/>
    </source>
</evidence>
<dbReference type="InterPro" id="IPR012349">
    <property type="entry name" value="Split_barrel_FMN-bd"/>
</dbReference>
<accession>A0A917JYX2</accession>
<dbReference type="NCBIfam" id="TIGR00558">
    <property type="entry name" value="pdxH"/>
    <property type="match status" value="1"/>
</dbReference>
<keyword evidence="5" id="KW-0664">Pyridoxine biosynthesis</keyword>